<organism evidence="3 4">
    <name type="scientific">Hydrocarboniclastica marina</name>
    <dbReference type="NCBI Taxonomy" id="2259620"/>
    <lineage>
        <taxon>Bacteria</taxon>
        <taxon>Pseudomonadati</taxon>
        <taxon>Pseudomonadota</taxon>
        <taxon>Gammaproteobacteria</taxon>
        <taxon>Alteromonadales</taxon>
        <taxon>Alteromonadaceae</taxon>
        <taxon>Hydrocarboniclastica</taxon>
    </lineage>
</organism>
<dbReference type="InterPro" id="IPR002913">
    <property type="entry name" value="START_lipid-bd_dom"/>
</dbReference>
<dbReference type="SUPFAM" id="SSF55961">
    <property type="entry name" value="Bet v1-like"/>
    <property type="match status" value="1"/>
</dbReference>
<evidence type="ECO:0000259" key="2">
    <source>
        <dbReference type="PROSITE" id="PS50848"/>
    </source>
</evidence>
<dbReference type="PROSITE" id="PS50848">
    <property type="entry name" value="START"/>
    <property type="match status" value="1"/>
</dbReference>
<feature type="chain" id="PRO_5020772590" evidence="1">
    <location>
        <begin position="29"/>
        <end position="247"/>
    </location>
</feature>
<reference evidence="3 4" key="1">
    <citation type="submission" date="2018-07" db="EMBL/GenBank/DDBJ databases">
        <title>Marsedoiliclastica nanhaica gen. nov. sp. nov., a novel marine hydrocarbonoclastic bacterium isolated from an in-situ enriched hydrocarbon-degrading consortium in deep-sea sediment.</title>
        <authorList>
            <person name="Dong C."/>
            <person name="Ma T."/>
            <person name="Liu R."/>
            <person name="Shao Z."/>
        </authorList>
    </citation>
    <scope>NUCLEOTIDE SEQUENCE [LARGE SCALE GENOMIC DNA]</scope>
    <source>
        <strain evidence="4">soil36-7</strain>
    </source>
</reference>
<dbReference type="EMBL" id="CP031093">
    <property type="protein sequence ID" value="QCF25247.1"/>
    <property type="molecule type" value="Genomic_DNA"/>
</dbReference>
<dbReference type="AlphaFoldDB" id="A0A4P7XHG7"/>
<evidence type="ECO:0000313" key="4">
    <source>
        <dbReference type="Proteomes" id="UP000298049"/>
    </source>
</evidence>
<dbReference type="Gene3D" id="3.30.530.20">
    <property type="match status" value="1"/>
</dbReference>
<keyword evidence="4" id="KW-1185">Reference proteome</keyword>
<protein>
    <submittedName>
        <fullName evidence="3">Lipid-binding protein</fullName>
    </submittedName>
</protein>
<evidence type="ECO:0000256" key="1">
    <source>
        <dbReference type="SAM" id="SignalP"/>
    </source>
</evidence>
<dbReference type="CDD" id="cd08876">
    <property type="entry name" value="START_1"/>
    <property type="match status" value="1"/>
</dbReference>
<gene>
    <name evidence="3" type="ORF">soil367_04505</name>
</gene>
<feature type="domain" description="START" evidence="2">
    <location>
        <begin position="37"/>
        <end position="227"/>
    </location>
</feature>
<dbReference type="GO" id="GO:0008289">
    <property type="term" value="F:lipid binding"/>
    <property type="evidence" value="ECO:0007669"/>
    <property type="project" value="InterPro"/>
</dbReference>
<dbReference type="Pfam" id="PF01852">
    <property type="entry name" value="START"/>
    <property type="match status" value="1"/>
</dbReference>
<accession>A0A4P7XHG7</accession>
<sequence>MAAMNGSRYRRSAFSAIVSSLLTAQSWAGLPPDSVDWNLERDEDDIRIYKASVSDSGFEAFKATTVINAPLSNVMAVMVDAESCEEWVHGCSHSEALDGGDFHDRKAYSVNDLPWPAADRDYVLHIRTHTSDESVTGESHDEADSPFIIMELSAVPDEREESGKVRVEHSDTLYQFFQIDDGRTHMTWIQHSEPNGSLPGWLVNSLAVDIPFNSLQNLQDVANSSTYSGYELVFNEQGELTAVRKEQ</sequence>
<dbReference type="Proteomes" id="UP000298049">
    <property type="component" value="Chromosome"/>
</dbReference>
<dbReference type="KEGG" id="hmi:soil367_04505"/>
<proteinExistence type="predicted"/>
<name>A0A4P7XHG7_9ALTE</name>
<dbReference type="InterPro" id="IPR028347">
    <property type="entry name" value="START_dom_prot"/>
</dbReference>
<keyword evidence="1" id="KW-0732">Signal</keyword>
<dbReference type="InterPro" id="IPR023393">
    <property type="entry name" value="START-like_dom_sf"/>
</dbReference>
<dbReference type="OrthoDB" id="5734556at2"/>
<evidence type="ECO:0000313" key="3">
    <source>
        <dbReference type="EMBL" id="QCF25247.1"/>
    </source>
</evidence>
<feature type="signal peptide" evidence="1">
    <location>
        <begin position="1"/>
        <end position="28"/>
    </location>
</feature>
<dbReference type="PIRSF" id="PIRSF039033">
    <property type="entry name" value="START_dom"/>
    <property type="match status" value="1"/>
</dbReference>